<dbReference type="InterPro" id="IPR003766">
    <property type="entry name" value="Uronate_isomerase"/>
</dbReference>
<proteinExistence type="inferred from homology"/>
<accession>A0AAP2GKK5</accession>
<protein>
    <recommendedName>
        <fullName evidence="5 7">Uronate isomerase</fullName>
        <ecNumber evidence="4 7">5.3.1.12</ecNumber>
    </recommendedName>
    <alternativeName>
        <fullName evidence="7">Glucuronate isomerase</fullName>
    </alternativeName>
    <alternativeName>
        <fullName evidence="7">Uronic isomerase</fullName>
    </alternativeName>
</protein>
<dbReference type="AlphaFoldDB" id="A0AAP2GKK5"/>
<dbReference type="GO" id="GO:0008880">
    <property type="term" value="F:glucuronate isomerase activity"/>
    <property type="evidence" value="ECO:0007669"/>
    <property type="project" value="UniProtKB-UniRule"/>
</dbReference>
<dbReference type="Proteomes" id="UP001319200">
    <property type="component" value="Unassembled WGS sequence"/>
</dbReference>
<dbReference type="EMBL" id="JAHESF010000025">
    <property type="protein sequence ID" value="MBT1699411.1"/>
    <property type="molecule type" value="Genomic_DNA"/>
</dbReference>
<comment type="catalytic activity">
    <reaction evidence="7">
        <text>aldehydo-D-galacturonate = keto-D-tagaturonate</text>
        <dbReference type="Rhea" id="RHEA:27702"/>
        <dbReference type="ChEBI" id="CHEBI:12952"/>
        <dbReference type="ChEBI" id="CHEBI:17886"/>
    </reaction>
</comment>
<dbReference type="Gene3D" id="1.10.2020.10">
    <property type="entry name" value="uronate isomerase, domain 2, chain A"/>
    <property type="match status" value="1"/>
</dbReference>
<evidence type="ECO:0000256" key="2">
    <source>
        <dbReference type="ARBA" id="ARBA00004892"/>
    </source>
</evidence>
<dbReference type="InterPro" id="IPR032466">
    <property type="entry name" value="Metal_Hydrolase"/>
</dbReference>
<dbReference type="Pfam" id="PF02614">
    <property type="entry name" value="UxaC"/>
    <property type="match status" value="1"/>
</dbReference>
<name>A0AAP2GKK5_9BACT</name>
<dbReference type="HAMAP" id="MF_00675">
    <property type="entry name" value="UxaC"/>
    <property type="match status" value="1"/>
</dbReference>
<comment type="pathway">
    <text evidence="2 7">Carbohydrate metabolism; pentose and glucuronate interconversion.</text>
</comment>
<evidence type="ECO:0000256" key="5">
    <source>
        <dbReference type="ARBA" id="ARBA00020555"/>
    </source>
</evidence>
<dbReference type="PANTHER" id="PTHR30068">
    <property type="entry name" value="URONATE ISOMERASE"/>
    <property type="match status" value="1"/>
</dbReference>
<comment type="catalytic activity">
    <reaction evidence="1 7">
        <text>D-glucuronate = D-fructuronate</text>
        <dbReference type="Rhea" id="RHEA:13049"/>
        <dbReference type="ChEBI" id="CHEBI:58720"/>
        <dbReference type="ChEBI" id="CHEBI:59863"/>
        <dbReference type="EC" id="5.3.1.12"/>
    </reaction>
</comment>
<dbReference type="RefSeq" id="WP_254167337.1">
    <property type="nucleotide sequence ID" value="NZ_JAHESF010000025.1"/>
</dbReference>
<keyword evidence="9" id="KW-1185">Reference proteome</keyword>
<dbReference type="GO" id="GO:0042840">
    <property type="term" value="P:D-glucuronate catabolic process"/>
    <property type="evidence" value="ECO:0007669"/>
    <property type="project" value="TreeGrafter"/>
</dbReference>
<evidence type="ECO:0000256" key="1">
    <source>
        <dbReference type="ARBA" id="ARBA00001165"/>
    </source>
</evidence>
<dbReference type="SUPFAM" id="SSF51556">
    <property type="entry name" value="Metallo-dependent hydrolases"/>
    <property type="match status" value="1"/>
</dbReference>
<evidence type="ECO:0000313" key="8">
    <source>
        <dbReference type="EMBL" id="MBT1699411.1"/>
    </source>
</evidence>
<dbReference type="Gene3D" id="3.20.20.140">
    <property type="entry name" value="Metal-dependent hydrolases"/>
    <property type="match status" value="1"/>
</dbReference>
<evidence type="ECO:0000256" key="6">
    <source>
        <dbReference type="ARBA" id="ARBA00023235"/>
    </source>
</evidence>
<sequence length="472" mass="53832">MIGTAKVFLDDDFLLSNDIAVQLYEEYASPMPIVDYHNHLSPEDIASNRKFTNITEAWLEGDHYKWRAMRINGVPEKYCTGQVPPLEKFQAWAKTVPYTMRNPLYHWTHLELKNYFGVRKLLDEKSAREIYDDCSAMLNQDDFSVHALLAKMNVEVVCTTDDPTDSLEHHQRFAGSGSALKMFPTFRPDKAYATEDAVAYNAYLDKLSTVSSTAIKNFDDLIQALQKRIAFFDSLGCRASDHGLESLYFDAQSLATAPAIFKKIRAGENLGAEERLQLRCAVLINLCKLYHEKRWAQQFHLGAMRNNNTRMKRALGADTGFDSVGDYPQATHMSRFFDHLDSTDQLAKTIIYNLNPSQNEVFATMVGNFSDGSVPGKIQFGSGWWFLDQKDGMEKQMNTLSNMGLLSRFVGMVTDSRSFLSFPRHEYFRRILCNLLAEDIRAGELPDDLPRIGQMVRDVCYFNAKGYFGFKI</sequence>
<organism evidence="8 9">
    <name type="scientific">Chryseosolibacter histidini</name>
    <dbReference type="NCBI Taxonomy" id="2782349"/>
    <lineage>
        <taxon>Bacteria</taxon>
        <taxon>Pseudomonadati</taxon>
        <taxon>Bacteroidota</taxon>
        <taxon>Cytophagia</taxon>
        <taxon>Cytophagales</taxon>
        <taxon>Chryseotaleaceae</taxon>
        <taxon>Chryseosolibacter</taxon>
    </lineage>
</organism>
<dbReference type="GO" id="GO:0019698">
    <property type="term" value="P:D-galacturonate catabolic process"/>
    <property type="evidence" value="ECO:0007669"/>
    <property type="project" value="TreeGrafter"/>
</dbReference>
<evidence type="ECO:0000313" key="9">
    <source>
        <dbReference type="Proteomes" id="UP001319200"/>
    </source>
</evidence>
<evidence type="ECO:0000256" key="4">
    <source>
        <dbReference type="ARBA" id="ARBA00012546"/>
    </source>
</evidence>
<reference evidence="8 9" key="1">
    <citation type="submission" date="2021-05" db="EMBL/GenBank/DDBJ databases">
        <title>A Polyphasic approach of four new species of the genus Ohtaekwangia: Ohtaekwangia histidinii sp. nov., Ohtaekwangia cretensis sp. nov., Ohtaekwangia indiensis sp. nov., Ohtaekwangia reichenbachii sp. nov. from diverse environment.</title>
        <authorList>
            <person name="Octaviana S."/>
        </authorList>
    </citation>
    <scope>NUCLEOTIDE SEQUENCE [LARGE SCALE GENOMIC DNA]</scope>
    <source>
        <strain evidence="8 9">PWU4</strain>
    </source>
</reference>
<dbReference type="EC" id="5.3.1.12" evidence="4 7"/>
<gene>
    <name evidence="7 8" type="primary">uxaC</name>
    <name evidence="8" type="ORF">KK083_21115</name>
</gene>
<dbReference type="NCBIfam" id="NF002794">
    <property type="entry name" value="PRK02925.1"/>
    <property type="match status" value="1"/>
</dbReference>
<evidence type="ECO:0000256" key="7">
    <source>
        <dbReference type="HAMAP-Rule" id="MF_00675"/>
    </source>
</evidence>
<evidence type="ECO:0000256" key="3">
    <source>
        <dbReference type="ARBA" id="ARBA00008397"/>
    </source>
</evidence>
<dbReference type="PANTHER" id="PTHR30068:SF4">
    <property type="entry name" value="URONATE ISOMERASE"/>
    <property type="match status" value="1"/>
</dbReference>
<keyword evidence="6 7" id="KW-0413">Isomerase</keyword>
<comment type="caution">
    <text evidence="8">The sequence shown here is derived from an EMBL/GenBank/DDBJ whole genome shotgun (WGS) entry which is preliminary data.</text>
</comment>
<comment type="similarity">
    <text evidence="3 7">Belongs to the metallo-dependent hydrolases superfamily. Uronate isomerase family.</text>
</comment>